<evidence type="ECO:0000313" key="1">
    <source>
        <dbReference type="EMBL" id="MBD2189698.1"/>
    </source>
</evidence>
<proteinExistence type="predicted"/>
<dbReference type="RefSeq" id="WP_190404519.1">
    <property type="nucleotide sequence ID" value="NZ_JACJQB010000048.1"/>
</dbReference>
<reference evidence="1 2" key="1">
    <citation type="journal article" date="2020" name="ISME J.">
        <title>Comparative genomics reveals insights into cyanobacterial evolution and habitat adaptation.</title>
        <authorList>
            <person name="Chen M.Y."/>
            <person name="Teng W.K."/>
            <person name="Zhao L."/>
            <person name="Hu C.X."/>
            <person name="Zhou Y.K."/>
            <person name="Han B.P."/>
            <person name="Song L.R."/>
            <person name="Shu W.S."/>
        </authorList>
    </citation>
    <scope>NUCLEOTIDE SEQUENCE [LARGE SCALE GENOMIC DNA]</scope>
    <source>
        <strain evidence="1 2">FACHB-723</strain>
    </source>
</reference>
<gene>
    <name evidence="1" type="ORF">H6F41_16320</name>
</gene>
<keyword evidence="2" id="KW-1185">Reference proteome</keyword>
<dbReference type="Proteomes" id="UP000642094">
    <property type="component" value="Unassembled WGS sequence"/>
</dbReference>
<protein>
    <submittedName>
        <fullName evidence="1">Uncharacterized protein</fullName>
    </submittedName>
</protein>
<comment type="caution">
    <text evidence="1">The sequence shown here is derived from an EMBL/GenBank/DDBJ whole genome shotgun (WGS) entry which is preliminary data.</text>
</comment>
<evidence type="ECO:0000313" key="2">
    <source>
        <dbReference type="Proteomes" id="UP000642094"/>
    </source>
</evidence>
<name>A0ABR8A0G8_9CYAN</name>
<dbReference type="EMBL" id="JACJQB010000048">
    <property type="protein sequence ID" value="MBD2189698.1"/>
    <property type="molecule type" value="Genomic_DNA"/>
</dbReference>
<accession>A0ABR8A0G8</accession>
<organism evidence="1 2">
    <name type="scientific">Pseudanabaena mucicola FACHB-723</name>
    <dbReference type="NCBI Taxonomy" id="2692860"/>
    <lineage>
        <taxon>Bacteria</taxon>
        <taxon>Bacillati</taxon>
        <taxon>Cyanobacteriota</taxon>
        <taxon>Cyanophyceae</taxon>
        <taxon>Pseudanabaenales</taxon>
        <taxon>Pseudanabaenaceae</taxon>
        <taxon>Pseudanabaena</taxon>
    </lineage>
</organism>
<sequence>MEGTNLWAFIAAASYVKPQIELRREAPQLYLGLCLNLLGYSYISDFDAQTG</sequence>